<feature type="region of interest" description="Disordered" evidence="1">
    <location>
        <begin position="123"/>
        <end position="249"/>
    </location>
</feature>
<protein>
    <submittedName>
        <fullName evidence="2">GTPase-activating Rap/Ran-GAP domain-like protein 3</fullName>
    </submittedName>
</protein>
<sequence>MAFTHDSIEIRLVINGNLVQTMVMPRLTFITSKADIFFATTAPEFIAVQDAVKVDRSERDSSVSPPHSPNSRDSSGSSFERDPSPSRSSNNVQHKPFRIYRIPFSSVMGIRCERRCPSPSTHLHSNFSPGDDNTNANLQSDKDSILNSRQKGEEVKGMKGSKTGMHLQVDQAYSSRSCTASPTRHLSTHFPSPPSRSNAPLSPLKSQSSSPSRGINRQRNRTNSLTVEMGSFPFRPIGQKHPFSQNKSK</sequence>
<comment type="caution">
    <text evidence="2">The sequence shown here is derived from an EMBL/GenBank/DDBJ whole genome shotgun (WGS) entry which is preliminary data.</text>
</comment>
<organism evidence="2 3">
    <name type="scientific">Armadillidium nasatum</name>
    <dbReference type="NCBI Taxonomy" id="96803"/>
    <lineage>
        <taxon>Eukaryota</taxon>
        <taxon>Metazoa</taxon>
        <taxon>Ecdysozoa</taxon>
        <taxon>Arthropoda</taxon>
        <taxon>Crustacea</taxon>
        <taxon>Multicrustacea</taxon>
        <taxon>Malacostraca</taxon>
        <taxon>Eumalacostraca</taxon>
        <taxon>Peracarida</taxon>
        <taxon>Isopoda</taxon>
        <taxon>Oniscidea</taxon>
        <taxon>Crinocheta</taxon>
        <taxon>Armadillidiidae</taxon>
        <taxon>Armadillidium</taxon>
    </lineage>
</organism>
<feature type="compositionally biased region" description="Low complexity" evidence="1">
    <location>
        <begin position="200"/>
        <end position="212"/>
    </location>
</feature>
<proteinExistence type="predicted"/>
<accession>A0A5N5SJ86</accession>
<reference evidence="2 3" key="1">
    <citation type="journal article" date="2019" name="PLoS Biol.">
        <title>Sex chromosomes control vertical transmission of feminizing Wolbachia symbionts in an isopod.</title>
        <authorList>
            <person name="Becking T."/>
            <person name="Chebbi M.A."/>
            <person name="Giraud I."/>
            <person name="Moumen B."/>
            <person name="Laverre T."/>
            <person name="Caubet Y."/>
            <person name="Peccoud J."/>
            <person name="Gilbert C."/>
            <person name="Cordaux R."/>
        </authorList>
    </citation>
    <scope>NUCLEOTIDE SEQUENCE [LARGE SCALE GENOMIC DNA]</scope>
    <source>
        <strain evidence="2">ANa2</strain>
        <tissue evidence="2">Whole body excluding digestive tract and cuticle</tissue>
    </source>
</reference>
<keyword evidence="3" id="KW-1185">Reference proteome</keyword>
<gene>
    <name evidence="2" type="primary">GARNL3</name>
    <name evidence="2" type="ORF">Anas_09174</name>
</gene>
<evidence type="ECO:0000256" key="1">
    <source>
        <dbReference type="SAM" id="MobiDB-lite"/>
    </source>
</evidence>
<feature type="region of interest" description="Disordered" evidence="1">
    <location>
        <begin position="56"/>
        <end position="94"/>
    </location>
</feature>
<evidence type="ECO:0000313" key="2">
    <source>
        <dbReference type="EMBL" id="KAB7493770.1"/>
    </source>
</evidence>
<feature type="compositionally biased region" description="Polar residues" evidence="1">
    <location>
        <begin position="171"/>
        <end position="185"/>
    </location>
</feature>
<name>A0A5N5SJ86_9CRUS</name>
<evidence type="ECO:0000313" key="3">
    <source>
        <dbReference type="Proteomes" id="UP000326759"/>
    </source>
</evidence>
<feature type="compositionally biased region" description="Basic and acidic residues" evidence="1">
    <location>
        <begin position="140"/>
        <end position="157"/>
    </location>
</feature>
<dbReference type="Proteomes" id="UP000326759">
    <property type="component" value="Unassembled WGS sequence"/>
</dbReference>
<dbReference type="AlphaFoldDB" id="A0A5N5SJ86"/>
<feature type="compositionally biased region" description="Polar residues" evidence="1">
    <location>
        <begin position="123"/>
        <end position="139"/>
    </location>
</feature>
<feature type="compositionally biased region" description="Polar residues" evidence="1">
    <location>
        <begin position="62"/>
        <end position="78"/>
    </location>
</feature>
<feature type="compositionally biased region" description="Polar residues" evidence="1">
    <location>
        <begin position="213"/>
        <end position="226"/>
    </location>
</feature>
<dbReference type="EMBL" id="SEYY01024931">
    <property type="protein sequence ID" value="KAB7493770.1"/>
    <property type="molecule type" value="Genomic_DNA"/>
</dbReference>
<dbReference type="OrthoDB" id="2499658at2759"/>